<evidence type="ECO:0000256" key="6">
    <source>
        <dbReference type="ARBA" id="ARBA00023002"/>
    </source>
</evidence>
<dbReference type="RefSeq" id="WP_103237836.1">
    <property type="nucleotide sequence ID" value="NZ_CANRXC010000016.1"/>
</dbReference>
<dbReference type="PRINTS" id="PR01437">
    <property type="entry name" value="NUOXDRDTASE4"/>
</dbReference>
<accession>A0A2K4ZB82</accession>
<evidence type="ECO:0000256" key="7">
    <source>
        <dbReference type="ARBA" id="ARBA00023136"/>
    </source>
</evidence>
<dbReference type="PANTHER" id="PTHR42682">
    <property type="entry name" value="HYDROGENASE-4 COMPONENT F"/>
    <property type="match status" value="1"/>
</dbReference>
<evidence type="ECO:0000256" key="1">
    <source>
        <dbReference type="ARBA" id="ARBA00004651"/>
    </source>
</evidence>
<keyword evidence="4 8" id="KW-0812">Transmembrane</keyword>
<dbReference type="EMBL" id="OFSM01000002">
    <property type="protein sequence ID" value="SOY27717.1"/>
    <property type="molecule type" value="Genomic_DNA"/>
</dbReference>
<keyword evidence="13" id="KW-1185">Reference proteome</keyword>
<feature type="transmembrane region" description="Helical" evidence="9">
    <location>
        <begin position="419"/>
        <end position="447"/>
    </location>
</feature>
<dbReference type="GO" id="GO:0016491">
    <property type="term" value="F:oxidoreductase activity"/>
    <property type="evidence" value="ECO:0007669"/>
    <property type="project" value="UniProtKB-KW"/>
</dbReference>
<evidence type="ECO:0000256" key="4">
    <source>
        <dbReference type="ARBA" id="ARBA00022692"/>
    </source>
</evidence>
<comment type="similarity">
    <text evidence="2">Belongs to the CPA3 antiporters (TC 2.A.63) subunit A family.</text>
</comment>
<comment type="subcellular location">
    <subcellularLocation>
        <location evidence="1">Cell membrane</location>
        <topology evidence="1">Multi-pass membrane protein</topology>
    </subcellularLocation>
    <subcellularLocation>
        <location evidence="8">Membrane</location>
        <topology evidence="8">Multi-pass membrane protein</topology>
    </subcellularLocation>
</comment>
<dbReference type="Pfam" id="PF00662">
    <property type="entry name" value="Proton_antipo_N"/>
    <property type="match status" value="1"/>
</dbReference>
<reference evidence="12 13" key="1">
    <citation type="submission" date="2018-01" db="EMBL/GenBank/DDBJ databases">
        <authorList>
            <person name="Gaut B.S."/>
            <person name="Morton B.R."/>
            <person name="Clegg M.T."/>
            <person name="Duvall M.R."/>
        </authorList>
    </citation>
    <scope>NUCLEOTIDE SEQUENCE [LARGE SCALE GENOMIC DNA]</scope>
    <source>
        <strain evidence="12">GP69</strain>
    </source>
</reference>
<dbReference type="InterPro" id="IPR001750">
    <property type="entry name" value="ND/Mrp_TM"/>
</dbReference>
<dbReference type="OrthoDB" id="9807568at2"/>
<keyword evidence="5 9" id="KW-1133">Transmembrane helix</keyword>
<evidence type="ECO:0000256" key="2">
    <source>
        <dbReference type="ARBA" id="ARBA00008483"/>
    </source>
</evidence>
<feature type="transmembrane region" description="Helical" evidence="9">
    <location>
        <begin position="250"/>
        <end position="273"/>
    </location>
</feature>
<evidence type="ECO:0000313" key="13">
    <source>
        <dbReference type="Proteomes" id="UP000236311"/>
    </source>
</evidence>
<dbReference type="InterPro" id="IPR003918">
    <property type="entry name" value="NADH_UbQ_OxRdtase"/>
</dbReference>
<organism evidence="12 13">
    <name type="scientific">Acetatifactor muris</name>
    <dbReference type="NCBI Taxonomy" id="879566"/>
    <lineage>
        <taxon>Bacteria</taxon>
        <taxon>Bacillati</taxon>
        <taxon>Bacillota</taxon>
        <taxon>Clostridia</taxon>
        <taxon>Lachnospirales</taxon>
        <taxon>Lachnospiraceae</taxon>
        <taxon>Acetatifactor</taxon>
    </lineage>
</organism>
<feature type="transmembrane region" description="Helical" evidence="9">
    <location>
        <begin position="116"/>
        <end position="134"/>
    </location>
</feature>
<feature type="transmembrane region" description="Helical" evidence="9">
    <location>
        <begin position="468"/>
        <end position="487"/>
    </location>
</feature>
<dbReference type="AlphaFoldDB" id="A0A2K4ZB82"/>
<protein>
    <submittedName>
        <fullName evidence="12">Hydrogenase-4 component B</fullName>
        <ecNumber evidence="12">1.-.-.-</ecNumber>
    </submittedName>
</protein>
<keyword evidence="7 9" id="KW-0472">Membrane</keyword>
<dbReference type="Pfam" id="PF00361">
    <property type="entry name" value="Proton_antipo_M"/>
    <property type="match status" value="1"/>
</dbReference>
<dbReference type="Proteomes" id="UP000236311">
    <property type="component" value="Unassembled WGS sequence"/>
</dbReference>
<feature type="domain" description="NADH:quinone oxidoreductase/Mrp antiporter transmembrane" evidence="10">
    <location>
        <begin position="133"/>
        <end position="422"/>
    </location>
</feature>
<name>A0A2K4ZB82_9FIRM</name>
<feature type="transmembrane region" description="Helical" evidence="9">
    <location>
        <begin position="285"/>
        <end position="303"/>
    </location>
</feature>
<evidence type="ECO:0000259" key="11">
    <source>
        <dbReference type="Pfam" id="PF00662"/>
    </source>
</evidence>
<evidence type="ECO:0000259" key="10">
    <source>
        <dbReference type="Pfam" id="PF00361"/>
    </source>
</evidence>
<dbReference type="PANTHER" id="PTHR42682:SF4">
    <property type="entry name" value="NADH-UBIQUINONE_PLASTOQUINONE"/>
    <property type="match status" value="1"/>
</dbReference>
<gene>
    <name evidence="12" type="primary">hyfB_1</name>
    <name evidence="12" type="ORF">AMURIS_00421</name>
</gene>
<keyword evidence="6 12" id="KW-0560">Oxidoreductase</keyword>
<feature type="transmembrane region" description="Helical" evidence="9">
    <location>
        <begin position="39"/>
        <end position="61"/>
    </location>
</feature>
<feature type="domain" description="NADH-Ubiquinone oxidoreductase (complex I) chain 5 N-terminal" evidence="11">
    <location>
        <begin position="75"/>
        <end position="117"/>
    </location>
</feature>
<proteinExistence type="inferred from homology"/>
<keyword evidence="3" id="KW-1003">Cell membrane</keyword>
<feature type="transmembrane region" description="Helical" evidence="9">
    <location>
        <begin position="214"/>
        <end position="238"/>
    </location>
</feature>
<feature type="transmembrane region" description="Helical" evidence="9">
    <location>
        <begin position="169"/>
        <end position="188"/>
    </location>
</feature>
<evidence type="ECO:0000256" key="8">
    <source>
        <dbReference type="RuleBase" id="RU000320"/>
    </source>
</evidence>
<sequence>MDGLLLIPIGLPMMAGVVLLVSSFSEYRRGTAAGGVGKGLFGLVSGVMGISVVLALTAAWLGDREMELFSLLKGIPVYFRVDEAGRLFVTLVSIVWLLVTVYALTYMREEKNAKRFFGFWLLLYGVLVGLDFAGNLVTMYLFYELMTLASMPLVLHDGSRESVMAALKYLFYSLCGAYGGLFGIFFLHRYCESLTFTSGGTLNAAAIQGQEGTVLAAVFVMILGFGVKAGMLPFHAWLPTAHPVAPSPASAVLSAIIVKSGVLALLRVVFYVAGTDFLRGTWVQYGWMLLSLLTVFTGSILAYREKVFKKRLAYSTVSQVSYILFGLSLFEADAMTGAILHVVFHAFVKCGLFLTAGIFLHCLHRQRVEELAGIGKRMPVLMWSYTLLSLALTGIPPACGFISKWYLARGALQSQAGTFSWLGPVILLVSALLTAGYLLPVSMKGFFPGKTDNDMEMRTSERERKCPSGMLLPVVLLAGTAILTGIFPNPLIRYASDVAGKLLGMKGLG</sequence>
<dbReference type="GO" id="GO:0008137">
    <property type="term" value="F:NADH dehydrogenase (ubiquinone) activity"/>
    <property type="evidence" value="ECO:0007669"/>
    <property type="project" value="InterPro"/>
</dbReference>
<evidence type="ECO:0000256" key="3">
    <source>
        <dbReference type="ARBA" id="ARBA00022475"/>
    </source>
</evidence>
<feature type="transmembrane region" description="Helical" evidence="9">
    <location>
        <begin position="342"/>
        <end position="363"/>
    </location>
</feature>
<dbReference type="GO" id="GO:0005886">
    <property type="term" value="C:plasma membrane"/>
    <property type="evidence" value="ECO:0007669"/>
    <property type="project" value="UniProtKB-SubCell"/>
</dbReference>
<feature type="transmembrane region" description="Helical" evidence="9">
    <location>
        <begin position="383"/>
        <end position="407"/>
    </location>
</feature>
<evidence type="ECO:0000256" key="5">
    <source>
        <dbReference type="ARBA" id="ARBA00022989"/>
    </source>
</evidence>
<feature type="transmembrane region" description="Helical" evidence="9">
    <location>
        <begin position="6"/>
        <end position="27"/>
    </location>
</feature>
<dbReference type="InterPro" id="IPR001516">
    <property type="entry name" value="Proton_antipo_N"/>
</dbReference>
<dbReference type="InterPro" id="IPR052175">
    <property type="entry name" value="ComplexI-like_HydComp"/>
</dbReference>
<dbReference type="EC" id="1.-.-.-" evidence="12"/>
<feature type="transmembrane region" description="Helical" evidence="9">
    <location>
        <begin position="84"/>
        <end position="104"/>
    </location>
</feature>
<dbReference type="GO" id="GO:0042773">
    <property type="term" value="P:ATP synthesis coupled electron transport"/>
    <property type="evidence" value="ECO:0007669"/>
    <property type="project" value="InterPro"/>
</dbReference>
<evidence type="ECO:0000313" key="12">
    <source>
        <dbReference type="EMBL" id="SOY27717.1"/>
    </source>
</evidence>
<evidence type="ECO:0000256" key="9">
    <source>
        <dbReference type="SAM" id="Phobius"/>
    </source>
</evidence>